<dbReference type="Proteomes" id="UP000198379">
    <property type="component" value="Unassembled WGS sequence"/>
</dbReference>
<dbReference type="InterPro" id="IPR058238">
    <property type="entry name" value="Lant_leader_dom"/>
</dbReference>
<evidence type="ECO:0000313" key="3">
    <source>
        <dbReference type="Proteomes" id="UP000198379"/>
    </source>
</evidence>
<reference evidence="2 3" key="1">
    <citation type="submission" date="2017-06" db="EMBL/GenBank/DDBJ databases">
        <authorList>
            <person name="Kim H.J."/>
            <person name="Triplett B.A."/>
        </authorList>
    </citation>
    <scope>NUCLEOTIDE SEQUENCE [LARGE SCALE GENOMIC DNA]</scope>
    <source>
        <strain evidence="2 3">DSM 25597</strain>
    </source>
</reference>
<protein>
    <submittedName>
        <fullName evidence="2">Uncharacterized protein</fullName>
    </submittedName>
</protein>
<gene>
    <name evidence="2" type="ORF">SAMN06265376_104231</name>
</gene>
<dbReference type="NCBIfam" id="NF038153">
    <property type="entry name" value="lant_leader_L1a"/>
    <property type="match status" value="1"/>
</dbReference>
<proteinExistence type="predicted"/>
<evidence type="ECO:0000313" key="2">
    <source>
        <dbReference type="EMBL" id="SNR91937.1"/>
    </source>
</evidence>
<organism evidence="2 3">
    <name type="scientific">Dokdonia pacifica</name>
    <dbReference type="NCBI Taxonomy" id="1627892"/>
    <lineage>
        <taxon>Bacteria</taxon>
        <taxon>Pseudomonadati</taxon>
        <taxon>Bacteroidota</taxon>
        <taxon>Flavobacteriia</taxon>
        <taxon>Flavobacteriales</taxon>
        <taxon>Flavobacteriaceae</taxon>
        <taxon>Dokdonia</taxon>
    </lineage>
</organism>
<dbReference type="AlphaFoldDB" id="A0A239A8J1"/>
<feature type="region of interest" description="Disordered" evidence="1">
    <location>
        <begin position="33"/>
        <end position="66"/>
    </location>
</feature>
<name>A0A239A8J1_9FLAO</name>
<sequence length="66" mass="7030">MKKKHSKELSFTKETIAVLSNIALRKVIGGNLITEDPGETSDFYSDGPPHTSKALSDGPPSTALSD</sequence>
<evidence type="ECO:0000256" key="1">
    <source>
        <dbReference type="SAM" id="MobiDB-lite"/>
    </source>
</evidence>
<accession>A0A239A8J1</accession>
<keyword evidence="3" id="KW-1185">Reference proteome</keyword>
<dbReference type="EMBL" id="FZNY01000004">
    <property type="protein sequence ID" value="SNR91937.1"/>
    <property type="molecule type" value="Genomic_DNA"/>
</dbReference>
<dbReference type="RefSeq" id="WP_089372041.1">
    <property type="nucleotide sequence ID" value="NZ_BMEP01000007.1"/>
</dbReference>